<reference evidence="2 3" key="1">
    <citation type="journal article" date="2018" name="IMA Fungus">
        <title>IMA Genome-F 9: Draft genome sequence of Annulohypoxylon stygium, Aspergillus mulundensis, Berkeleyomyces basicola (syn. Thielaviopsis basicola), Ceratocystis smalleyi, two Cercospora beticola strains, Coleophoma cylindrospora, Fusarium fracticaudum, Phialophora cf. hyalina, and Morchella septimelata.</title>
        <authorList>
            <person name="Wingfield B.D."/>
            <person name="Bills G.F."/>
            <person name="Dong Y."/>
            <person name="Huang W."/>
            <person name="Nel W.J."/>
            <person name="Swalarsk-Parry B.S."/>
            <person name="Vaghefi N."/>
            <person name="Wilken P.M."/>
            <person name="An Z."/>
            <person name="de Beer Z.W."/>
            <person name="De Vos L."/>
            <person name="Chen L."/>
            <person name="Duong T.A."/>
            <person name="Gao Y."/>
            <person name="Hammerbacher A."/>
            <person name="Kikkert J.R."/>
            <person name="Li Y."/>
            <person name="Li H."/>
            <person name="Li K."/>
            <person name="Li Q."/>
            <person name="Liu X."/>
            <person name="Ma X."/>
            <person name="Naidoo K."/>
            <person name="Pethybridge S.J."/>
            <person name="Sun J."/>
            <person name="Steenkamp E.T."/>
            <person name="van der Nest M.A."/>
            <person name="van Wyk S."/>
            <person name="Wingfield M.J."/>
            <person name="Xiong C."/>
            <person name="Yue Q."/>
            <person name="Zhang X."/>
        </authorList>
    </citation>
    <scope>NUCLEOTIDE SEQUENCE [LARGE SCALE GENOMIC DNA]</scope>
    <source>
        <strain evidence="2 3">BP 5553</strain>
    </source>
</reference>
<feature type="chain" id="PRO_5016687007" description="Cell wall protein" evidence="1">
    <location>
        <begin position="22"/>
        <end position="192"/>
    </location>
</feature>
<dbReference type="EMBL" id="NPIC01000001">
    <property type="protein sequence ID" value="RDL41787.1"/>
    <property type="molecule type" value="Genomic_DNA"/>
</dbReference>
<accession>A0A370U1Y5</accession>
<organism evidence="2 3">
    <name type="scientific">Venustampulla echinocandica</name>
    <dbReference type="NCBI Taxonomy" id="2656787"/>
    <lineage>
        <taxon>Eukaryota</taxon>
        <taxon>Fungi</taxon>
        <taxon>Dikarya</taxon>
        <taxon>Ascomycota</taxon>
        <taxon>Pezizomycotina</taxon>
        <taxon>Leotiomycetes</taxon>
        <taxon>Helotiales</taxon>
        <taxon>Pleuroascaceae</taxon>
        <taxon>Venustampulla</taxon>
    </lineage>
</organism>
<comment type="caution">
    <text evidence="2">The sequence shown here is derived from an EMBL/GenBank/DDBJ whole genome shotgun (WGS) entry which is preliminary data.</text>
</comment>
<evidence type="ECO:0000256" key="1">
    <source>
        <dbReference type="SAM" id="SignalP"/>
    </source>
</evidence>
<gene>
    <name evidence="2" type="ORF">BP5553_01766</name>
</gene>
<protein>
    <recommendedName>
        <fullName evidence="4">Cell wall protein</fullName>
    </recommendedName>
</protein>
<proteinExistence type="predicted"/>
<dbReference type="GeneID" id="43594615"/>
<evidence type="ECO:0008006" key="4">
    <source>
        <dbReference type="Google" id="ProtNLM"/>
    </source>
</evidence>
<name>A0A370U1Y5_9HELO</name>
<evidence type="ECO:0000313" key="2">
    <source>
        <dbReference type="EMBL" id="RDL41787.1"/>
    </source>
</evidence>
<dbReference type="AlphaFoldDB" id="A0A370U1Y5"/>
<dbReference type="RefSeq" id="XP_031874443.1">
    <property type="nucleotide sequence ID" value="XM_032010389.1"/>
</dbReference>
<keyword evidence="3" id="KW-1185">Reference proteome</keyword>
<dbReference type="Proteomes" id="UP000254866">
    <property type="component" value="Unassembled WGS sequence"/>
</dbReference>
<keyword evidence="1" id="KW-0732">Signal</keyword>
<sequence length="192" mass="19604">MHFLPAIASVLALSFSAFTSASPILESSLSNRADPPTTPADAATAALSSILEDITNVKGLLNTLLKVHDLHQIEILVTLAIDGLEEELQPIKDFVALAAGAAGLSDVEEKIIATIDEVVKGLKDILANPSIETIQAAVKGILGKLDGLLGGLLSQLGNLVLSILGGILPPLPGVPKLPGVPVTVPTLPGVPA</sequence>
<evidence type="ECO:0000313" key="3">
    <source>
        <dbReference type="Proteomes" id="UP000254866"/>
    </source>
</evidence>
<feature type="signal peptide" evidence="1">
    <location>
        <begin position="1"/>
        <end position="21"/>
    </location>
</feature>